<evidence type="ECO:0000313" key="1">
    <source>
        <dbReference type="EMBL" id="MBP2437827.1"/>
    </source>
</evidence>
<evidence type="ECO:0000313" key="2">
    <source>
        <dbReference type="Proteomes" id="UP001519362"/>
    </source>
</evidence>
<dbReference type="Proteomes" id="UP001519362">
    <property type="component" value="Unassembled WGS sequence"/>
</dbReference>
<dbReference type="RefSeq" id="WP_165132953.1">
    <property type="nucleotide sequence ID" value="NZ_CP049253.1"/>
</dbReference>
<accession>A0ABS4ZKJ8</accession>
<comment type="caution">
    <text evidence="1">The sequence shown here is derived from an EMBL/GenBank/DDBJ whole genome shotgun (WGS) entry which is preliminary data.</text>
</comment>
<gene>
    <name evidence="1" type="ORF">JOF34_002413</name>
</gene>
<keyword evidence="2" id="KW-1185">Reference proteome</keyword>
<sequence>MVADYEAGDSATSIARKHGVAPSALLRFLRQQQAVIRQSGVTDEHAQRLISEHSAGSTLAELERRHHLSHGAAFRALHRFD</sequence>
<protein>
    <submittedName>
        <fullName evidence="1">Transposase-like protein</fullName>
    </submittedName>
</protein>
<name>A0ABS4ZKJ8_9MICO</name>
<proteinExistence type="predicted"/>
<dbReference type="EMBL" id="JAGIOL010000001">
    <property type="protein sequence ID" value="MBP2437827.1"/>
    <property type="molecule type" value="Genomic_DNA"/>
</dbReference>
<reference evidence="1 2" key="1">
    <citation type="submission" date="2021-03" db="EMBL/GenBank/DDBJ databases">
        <title>Sequencing the genomes of 1000 actinobacteria strains.</title>
        <authorList>
            <person name="Klenk H.-P."/>
        </authorList>
    </citation>
    <scope>NUCLEOTIDE SEQUENCE [LARGE SCALE GENOMIC DNA]</scope>
    <source>
        <strain evidence="1 2">DSM 24221</strain>
    </source>
</reference>
<organism evidence="1 2">
    <name type="scientific">Microbacterium amylolyticum</name>
    <dbReference type="NCBI Taxonomy" id="936337"/>
    <lineage>
        <taxon>Bacteria</taxon>
        <taxon>Bacillati</taxon>
        <taxon>Actinomycetota</taxon>
        <taxon>Actinomycetes</taxon>
        <taxon>Micrococcales</taxon>
        <taxon>Microbacteriaceae</taxon>
        <taxon>Microbacterium</taxon>
    </lineage>
</organism>